<sequence length="249" mass="27064">MISIGILECGRNLERWLPEHGGFADWFPPLLAQADDDCAFRVYAAIDGELPQDPRLCDAWLLTGSPASVYEDRPWQQGLTRFVQQAVGLRPVVGICYGHQHLHAALGGRVGLHESWGVGIHAYAIQTMPEWLPPEMAVQSAEGLRMIALHRDQVVEPAPGTTVLAANDHCPLAITNIGANVLTIQAHPEMTRAQAAEIYRHHYHDIGPAAAQEAIDSLPGALDAALAAHWIIGFIRARLAARDHQGDAA</sequence>
<name>A0ABY7U3N1_9SPHN</name>
<dbReference type="Proteomes" id="UP001218231">
    <property type="component" value="Plasmid unnamed1"/>
</dbReference>
<keyword evidence="3" id="KW-1185">Reference proteome</keyword>
<gene>
    <name evidence="2" type="ORF">PQ457_17225</name>
</gene>
<dbReference type="Pfam" id="PF00117">
    <property type="entry name" value="GATase"/>
    <property type="match status" value="1"/>
</dbReference>
<dbReference type="InterPro" id="IPR029062">
    <property type="entry name" value="Class_I_gatase-like"/>
</dbReference>
<dbReference type="RefSeq" id="WP_273620079.1">
    <property type="nucleotide sequence ID" value="NZ_CP117418.1"/>
</dbReference>
<reference evidence="2 3" key="1">
    <citation type="submission" date="2023-02" db="EMBL/GenBank/DDBJ databases">
        <title>Genome sequence of Novosphingobium humi KACC 19094.</title>
        <authorList>
            <person name="Kim S."/>
            <person name="Heo J."/>
            <person name="Kwon S.-W."/>
        </authorList>
    </citation>
    <scope>NUCLEOTIDE SEQUENCE [LARGE SCALE GENOMIC DNA]</scope>
    <source>
        <strain evidence="2 3">KACC 19094</strain>
        <plasmid evidence="2 3">unnamed1</plasmid>
    </source>
</reference>
<dbReference type="SUPFAM" id="SSF52317">
    <property type="entry name" value="Class I glutamine amidotransferase-like"/>
    <property type="match status" value="1"/>
</dbReference>
<dbReference type="PROSITE" id="PS51273">
    <property type="entry name" value="GATASE_TYPE_1"/>
    <property type="match status" value="1"/>
</dbReference>
<dbReference type="CDD" id="cd01741">
    <property type="entry name" value="GATase1_1"/>
    <property type="match status" value="1"/>
</dbReference>
<evidence type="ECO:0000313" key="3">
    <source>
        <dbReference type="Proteomes" id="UP001218231"/>
    </source>
</evidence>
<proteinExistence type="predicted"/>
<dbReference type="InterPro" id="IPR044992">
    <property type="entry name" value="ChyE-like"/>
</dbReference>
<dbReference type="PANTHER" id="PTHR42695">
    <property type="entry name" value="GLUTAMINE AMIDOTRANSFERASE YLR126C-RELATED"/>
    <property type="match status" value="1"/>
</dbReference>
<geneLocation type="plasmid" evidence="2 3">
    <name>unnamed1</name>
</geneLocation>
<accession>A0ABY7U3N1</accession>
<dbReference type="InterPro" id="IPR017926">
    <property type="entry name" value="GATASE"/>
</dbReference>
<evidence type="ECO:0000313" key="2">
    <source>
        <dbReference type="EMBL" id="WCT79808.1"/>
    </source>
</evidence>
<protein>
    <recommendedName>
        <fullName evidence="1">Glutamine amidotransferase domain-containing protein</fullName>
    </recommendedName>
</protein>
<feature type="domain" description="Glutamine amidotransferase" evidence="1">
    <location>
        <begin position="57"/>
        <end position="195"/>
    </location>
</feature>
<keyword evidence="2" id="KW-0614">Plasmid</keyword>
<dbReference type="PANTHER" id="PTHR42695:SF5">
    <property type="entry name" value="GLUTAMINE AMIDOTRANSFERASE YLR126C-RELATED"/>
    <property type="match status" value="1"/>
</dbReference>
<dbReference type="EMBL" id="CP117418">
    <property type="protein sequence ID" value="WCT79808.1"/>
    <property type="molecule type" value="Genomic_DNA"/>
</dbReference>
<dbReference type="Gene3D" id="3.40.50.880">
    <property type="match status" value="1"/>
</dbReference>
<organism evidence="2 3">
    <name type="scientific">Novosphingobium humi</name>
    <dbReference type="NCBI Taxonomy" id="2282397"/>
    <lineage>
        <taxon>Bacteria</taxon>
        <taxon>Pseudomonadati</taxon>
        <taxon>Pseudomonadota</taxon>
        <taxon>Alphaproteobacteria</taxon>
        <taxon>Sphingomonadales</taxon>
        <taxon>Sphingomonadaceae</taxon>
        <taxon>Novosphingobium</taxon>
    </lineage>
</organism>
<evidence type="ECO:0000259" key="1">
    <source>
        <dbReference type="Pfam" id="PF00117"/>
    </source>
</evidence>